<keyword evidence="7" id="KW-1133">Transmembrane helix</keyword>
<comment type="similarity">
    <text evidence="2">Belongs to the Nudix hydrolase family.</text>
</comment>
<feature type="domain" description="Nudix hydrolase" evidence="8">
    <location>
        <begin position="172"/>
        <end position="297"/>
    </location>
</feature>
<gene>
    <name evidence="9" type="ordered locus">Spirs_0099</name>
</gene>
<evidence type="ECO:0000256" key="6">
    <source>
        <dbReference type="SAM" id="MobiDB-lite"/>
    </source>
</evidence>
<keyword evidence="10" id="KW-1185">Reference proteome</keyword>
<dbReference type="InterPro" id="IPR015797">
    <property type="entry name" value="NUDIX_hydrolase-like_dom_sf"/>
</dbReference>
<evidence type="ECO:0000256" key="3">
    <source>
        <dbReference type="ARBA" id="ARBA00022723"/>
    </source>
</evidence>
<dbReference type="PANTHER" id="PTHR43758">
    <property type="entry name" value="7,8-DIHYDRO-8-OXOGUANINE TRIPHOSPHATASE"/>
    <property type="match status" value="1"/>
</dbReference>
<keyword evidence="5" id="KW-0460">Magnesium</keyword>
<evidence type="ECO:0000256" key="5">
    <source>
        <dbReference type="ARBA" id="ARBA00022842"/>
    </source>
</evidence>
<dbReference type="GO" id="GO:0005737">
    <property type="term" value="C:cytoplasm"/>
    <property type="evidence" value="ECO:0007669"/>
    <property type="project" value="TreeGrafter"/>
</dbReference>
<accession>E1R8B5</accession>
<keyword evidence="7" id="KW-0812">Transmembrane</keyword>
<dbReference type="eggNOG" id="COG1051">
    <property type="taxonomic scope" value="Bacteria"/>
</dbReference>
<feature type="transmembrane region" description="Helical" evidence="7">
    <location>
        <begin position="6"/>
        <end position="24"/>
    </location>
</feature>
<feature type="transmembrane region" description="Helical" evidence="7">
    <location>
        <begin position="36"/>
        <end position="57"/>
    </location>
</feature>
<dbReference type="InterPro" id="IPR020084">
    <property type="entry name" value="NUDIX_hydrolase_CS"/>
</dbReference>
<dbReference type="OrthoDB" id="9804563at2"/>
<dbReference type="GO" id="GO:0008413">
    <property type="term" value="F:8-oxo-7,8-dihydroguanosine triphosphate pyrophosphatase activity"/>
    <property type="evidence" value="ECO:0007669"/>
    <property type="project" value="TreeGrafter"/>
</dbReference>
<reference evidence="9 10" key="1">
    <citation type="journal article" date="2010" name="Stand. Genomic Sci.">
        <title>Complete genome sequence of Spirochaeta smaragdinae type strain (SEBR 4228).</title>
        <authorList>
            <person name="Mavromatis K."/>
            <person name="Yasawong M."/>
            <person name="Chertkov O."/>
            <person name="Lapidus A."/>
            <person name="Lucas S."/>
            <person name="Nolan M."/>
            <person name="Del Rio T.G."/>
            <person name="Tice H."/>
            <person name="Cheng J.F."/>
            <person name="Pitluck S."/>
            <person name="Liolios K."/>
            <person name="Ivanova N."/>
            <person name="Tapia R."/>
            <person name="Han C."/>
            <person name="Bruce D."/>
            <person name="Goodwin L."/>
            <person name="Pati A."/>
            <person name="Chen A."/>
            <person name="Palaniappan K."/>
            <person name="Land M."/>
            <person name="Hauser L."/>
            <person name="Chang Y.J."/>
            <person name="Jeffries C.D."/>
            <person name="Detter J.C."/>
            <person name="Rohde M."/>
            <person name="Brambilla E."/>
            <person name="Spring S."/>
            <person name="Goker M."/>
            <person name="Sikorski J."/>
            <person name="Woyke T."/>
            <person name="Bristow J."/>
            <person name="Eisen J.A."/>
            <person name="Markowitz V."/>
            <person name="Hugenholtz P."/>
            <person name="Klenk H.P."/>
            <person name="Kyrpides N.C."/>
        </authorList>
    </citation>
    <scope>NUCLEOTIDE SEQUENCE [LARGE SCALE GENOMIC DNA]</scope>
    <source>
        <strain evidence="10">DSM 11293 / JCM 15392 / SEBR 4228</strain>
    </source>
</reference>
<evidence type="ECO:0000259" key="8">
    <source>
        <dbReference type="PROSITE" id="PS51462"/>
    </source>
</evidence>
<evidence type="ECO:0000313" key="9">
    <source>
        <dbReference type="EMBL" id="ADK79259.1"/>
    </source>
</evidence>
<dbReference type="PROSITE" id="PS00893">
    <property type="entry name" value="NUDIX_BOX"/>
    <property type="match status" value="1"/>
</dbReference>
<comment type="cofactor">
    <cofactor evidence="1">
        <name>Mg(2+)</name>
        <dbReference type="ChEBI" id="CHEBI:18420"/>
    </cofactor>
</comment>
<proteinExistence type="inferred from homology"/>
<organism evidence="9 10">
    <name type="scientific">Sediminispirochaeta smaragdinae (strain DSM 11293 / JCM 15392 / SEBR 4228)</name>
    <name type="common">Spirochaeta smaragdinae</name>
    <dbReference type="NCBI Taxonomy" id="573413"/>
    <lineage>
        <taxon>Bacteria</taxon>
        <taxon>Pseudomonadati</taxon>
        <taxon>Spirochaetota</taxon>
        <taxon>Spirochaetia</taxon>
        <taxon>Spirochaetales</taxon>
        <taxon>Spirochaetaceae</taxon>
        <taxon>Sediminispirochaeta</taxon>
    </lineage>
</organism>
<evidence type="ECO:0000256" key="4">
    <source>
        <dbReference type="ARBA" id="ARBA00022801"/>
    </source>
</evidence>
<dbReference type="HOGENOM" id="CLU_831292_0_0_12"/>
<sequence>MLAEKLSTPIYYLMLSIMILNLFQRKHMATGEKKRFATLWLAGTLLILQIEIGLLAANKQPDWMLIPAFALYAVILFLLRKKIFVFRRTCASCGAPLASREFIGRDDNLCANCAPTPEGEEKPEEEKEEKPQPITIAPPEIDEENRHTLGKGTPREEIPRDTDGIDWDAWEFAEKAVLCYLFRGDEVLLIHKKTGLGRGLVNAPGGRIEAAEMPMDAAIREMQEETGITPKELKEVASLHFIFTDGYSLKGTVFFAYDHEGEARATDEADPFWTPVGEIPFDKMWEDDALWLPKVLEGKRVSGYFIFEDEAMVSQKIIES</sequence>
<evidence type="ECO:0000256" key="7">
    <source>
        <dbReference type="SAM" id="Phobius"/>
    </source>
</evidence>
<dbReference type="Gene3D" id="3.90.79.10">
    <property type="entry name" value="Nucleoside Triphosphate Pyrophosphohydrolase"/>
    <property type="match status" value="1"/>
</dbReference>
<feature type="transmembrane region" description="Helical" evidence="7">
    <location>
        <begin position="63"/>
        <end position="79"/>
    </location>
</feature>
<dbReference type="GO" id="GO:0046872">
    <property type="term" value="F:metal ion binding"/>
    <property type="evidence" value="ECO:0007669"/>
    <property type="project" value="UniProtKB-KW"/>
</dbReference>
<keyword evidence="3" id="KW-0479">Metal-binding</keyword>
<evidence type="ECO:0000256" key="2">
    <source>
        <dbReference type="ARBA" id="ARBA00005582"/>
    </source>
</evidence>
<evidence type="ECO:0000313" key="10">
    <source>
        <dbReference type="Proteomes" id="UP000002318"/>
    </source>
</evidence>
<dbReference type="SUPFAM" id="SSF55811">
    <property type="entry name" value="Nudix"/>
    <property type="match status" value="1"/>
</dbReference>
<dbReference type="PANTHER" id="PTHR43758:SF2">
    <property type="entry name" value="OXIDIZED PURINE NUCLEOSIDE TRIPHOSPHATE HYDROLASE"/>
    <property type="match status" value="1"/>
</dbReference>
<dbReference type="Pfam" id="PF00293">
    <property type="entry name" value="NUDIX"/>
    <property type="match status" value="1"/>
</dbReference>
<feature type="region of interest" description="Disordered" evidence="6">
    <location>
        <begin position="114"/>
        <end position="160"/>
    </location>
</feature>
<dbReference type="KEGG" id="ssm:Spirs_0099"/>
<dbReference type="PROSITE" id="PS51462">
    <property type="entry name" value="NUDIX"/>
    <property type="match status" value="1"/>
</dbReference>
<keyword evidence="7" id="KW-0472">Membrane</keyword>
<dbReference type="EMBL" id="CP002116">
    <property type="protein sequence ID" value="ADK79259.1"/>
    <property type="molecule type" value="Genomic_DNA"/>
</dbReference>
<dbReference type="Proteomes" id="UP000002318">
    <property type="component" value="Chromosome"/>
</dbReference>
<dbReference type="AlphaFoldDB" id="E1R8B5"/>
<keyword evidence="4 9" id="KW-0378">Hydrolase</keyword>
<evidence type="ECO:0000256" key="1">
    <source>
        <dbReference type="ARBA" id="ARBA00001946"/>
    </source>
</evidence>
<dbReference type="RefSeq" id="WP_013252723.1">
    <property type="nucleotide sequence ID" value="NC_014364.1"/>
</dbReference>
<dbReference type="STRING" id="573413.Spirs_0099"/>
<dbReference type="CDD" id="cd03427">
    <property type="entry name" value="NUDIX_MTH1_Nudt1"/>
    <property type="match status" value="1"/>
</dbReference>
<protein>
    <submittedName>
        <fullName evidence="9">NUDIX hydrolase</fullName>
    </submittedName>
</protein>
<dbReference type="InterPro" id="IPR000086">
    <property type="entry name" value="NUDIX_hydrolase_dom"/>
</dbReference>
<dbReference type="GO" id="GO:0042262">
    <property type="term" value="P:DNA protection"/>
    <property type="evidence" value="ECO:0007669"/>
    <property type="project" value="TreeGrafter"/>
</dbReference>
<name>E1R8B5_SEDSS</name>